<dbReference type="AlphaFoldDB" id="A0A1T5G6Q5"/>
<evidence type="ECO:0000259" key="1">
    <source>
        <dbReference type="Pfam" id="PF20893"/>
    </source>
</evidence>
<evidence type="ECO:0000313" key="3">
    <source>
        <dbReference type="Proteomes" id="UP000191112"/>
    </source>
</evidence>
<proteinExistence type="predicted"/>
<dbReference type="RefSeq" id="WP_079667782.1">
    <property type="nucleotide sequence ID" value="NZ_FUYZ01000010.1"/>
</dbReference>
<dbReference type="Pfam" id="PF20893">
    <property type="entry name" value="DUF6845"/>
    <property type="match status" value="1"/>
</dbReference>
<dbReference type="InterPro" id="IPR049273">
    <property type="entry name" value="DUF3829-like_N"/>
</dbReference>
<reference evidence="2 3" key="1">
    <citation type="submission" date="2017-02" db="EMBL/GenBank/DDBJ databases">
        <authorList>
            <person name="Peterson S.W."/>
        </authorList>
    </citation>
    <scope>NUCLEOTIDE SEQUENCE [LARGE SCALE GENOMIC DNA]</scope>
    <source>
        <strain evidence="2 3">DSM 22323</strain>
    </source>
</reference>
<dbReference type="Gene3D" id="1.20.120.930">
    <property type="entry name" value="Uncharacterised protein PF12889, N-terminal DUF3829"/>
    <property type="match status" value="1"/>
</dbReference>
<dbReference type="STRING" id="619805.SAMN05660477_02591"/>
<name>A0A1T5G6Q5_9FLAO</name>
<protein>
    <recommendedName>
        <fullName evidence="1">DUF3829 domain-containing protein</fullName>
    </recommendedName>
</protein>
<gene>
    <name evidence="2" type="ORF">SAMN05660477_02591</name>
</gene>
<dbReference type="PROSITE" id="PS51257">
    <property type="entry name" value="PROKAR_LIPOPROTEIN"/>
    <property type="match status" value="1"/>
</dbReference>
<dbReference type="OrthoDB" id="1046005at2"/>
<keyword evidence="3" id="KW-1185">Reference proteome</keyword>
<sequence length="311" mass="34411">MKKVFLIVGALTIASMSTSCKKDGATDSSKTEVSVKGSDDANDIIDFNNIIIEEYKKKSKRVDNILQYMDKAVAKSKGENVPFIPSVIPMIGFSKKDISEVPKAFGKDKDAMDKSYASFKSSFATIEKKFEELKSYMSAEDYKDDKGAKADGIAKEIETASNTFFAAGDSILKTLKPIADKAEEITLKDHPLKDYIITSKTVLNSLDASYDAMDKSFAAGKYNEAEVQKAYDALEKTLKANQDKKFEVKDASYTSKGVYYDSFNRDISSYLDKLRKVMRDSKGSGNVSESNMSTLDSAYDSAISSYNNFIN</sequence>
<evidence type="ECO:0000313" key="2">
    <source>
        <dbReference type="EMBL" id="SKC04078.1"/>
    </source>
</evidence>
<feature type="domain" description="DUF3829" evidence="1">
    <location>
        <begin position="38"/>
        <end position="189"/>
    </location>
</feature>
<organism evidence="2 3">
    <name type="scientific">Soonwooa buanensis</name>
    <dbReference type="NCBI Taxonomy" id="619805"/>
    <lineage>
        <taxon>Bacteria</taxon>
        <taxon>Pseudomonadati</taxon>
        <taxon>Bacteroidota</taxon>
        <taxon>Flavobacteriia</taxon>
        <taxon>Flavobacteriales</taxon>
        <taxon>Weeksellaceae</taxon>
        <taxon>Chryseobacterium group</taxon>
        <taxon>Soonwooa</taxon>
    </lineage>
</organism>
<dbReference type="EMBL" id="FUYZ01000010">
    <property type="protein sequence ID" value="SKC04078.1"/>
    <property type="molecule type" value="Genomic_DNA"/>
</dbReference>
<accession>A0A1T5G6Q5</accession>
<dbReference type="Proteomes" id="UP000191112">
    <property type="component" value="Unassembled WGS sequence"/>
</dbReference>